<proteinExistence type="predicted"/>
<dbReference type="FunCoup" id="A0A6P3ZZ67">
    <property type="interactions" value="17"/>
</dbReference>
<keyword evidence="2" id="KW-1185">Reference proteome</keyword>
<sequence length="105" mass="11146">MEEIRSSESPPETHSPGTGAANPAVGSSKKGETSMASRMKKDCLAFLVSVQEGFEYVKAFFVGQAKKMTAKSEEEAARADLQASKMQAEAADAAEDVKTRLSKSA</sequence>
<evidence type="ECO:0000313" key="3">
    <source>
        <dbReference type="RefSeq" id="XP_015886045.3"/>
    </source>
</evidence>
<feature type="compositionally biased region" description="Polar residues" evidence="1">
    <location>
        <begin position="7"/>
        <end position="16"/>
    </location>
</feature>
<evidence type="ECO:0000256" key="1">
    <source>
        <dbReference type="SAM" id="MobiDB-lite"/>
    </source>
</evidence>
<name>A0A6P3ZZ67_ZIZJJ</name>
<dbReference type="GeneID" id="107421335"/>
<dbReference type="Proteomes" id="UP001652623">
    <property type="component" value="Chromosome 5"/>
</dbReference>
<gene>
    <name evidence="3" type="primary">LOC107421335</name>
</gene>
<dbReference type="RefSeq" id="XP_015886045.3">
    <property type="nucleotide sequence ID" value="XM_016030559.4"/>
</dbReference>
<dbReference type="KEGG" id="zju:107421335"/>
<accession>A0A6P3ZZ67</accession>
<organism evidence="2 3">
    <name type="scientific">Ziziphus jujuba</name>
    <name type="common">Chinese jujube</name>
    <name type="synonym">Ziziphus sativa</name>
    <dbReference type="NCBI Taxonomy" id="326968"/>
    <lineage>
        <taxon>Eukaryota</taxon>
        <taxon>Viridiplantae</taxon>
        <taxon>Streptophyta</taxon>
        <taxon>Embryophyta</taxon>
        <taxon>Tracheophyta</taxon>
        <taxon>Spermatophyta</taxon>
        <taxon>Magnoliopsida</taxon>
        <taxon>eudicotyledons</taxon>
        <taxon>Gunneridae</taxon>
        <taxon>Pentapetalae</taxon>
        <taxon>rosids</taxon>
        <taxon>fabids</taxon>
        <taxon>Rosales</taxon>
        <taxon>Rhamnaceae</taxon>
        <taxon>Paliureae</taxon>
        <taxon>Ziziphus</taxon>
    </lineage>
</organism>
<feature type="region of interest" description="Disordered" evidence="1">
    <location>
        <begin position="1"/>
        <end position="34"/>
    </location>
</feature>
<protein>
    <submittedName>
        <fullName evidence="3">Uncharacterized protein LOC107421335</fullName>
    </submittedName>
</protein>
<evidence type="ECO:0000313" key="2">
    <source>
        <dbReference type="Proteomes" id="UP001652623"/>
    </source>
</evidence>
<dbReference type="InParanoid" id="A0A6P3ZZ67"/>
<reference evidence="3" key="1">
    <citation type="submission" date="2025-08" db="UniProtKB">
        <authorList>
            <consortium name="RefSeq"/>
        </authorList>
    </citation>
    <scope>IDENTIFICATION</scope>
    <source>
        <tissue evidence="3">Seedling</tissue>
    </source>
</reference>
<dbReference type="AlphaFoldDB" id="A0A6P3ZZ67"/>